<evidence type="ECO:0000256" key="3">
    <source>
        <dbReference type="ARBA" id="ARBA00022723"/>
    </source>
</evidence>
<accession>A0ABR2LDQ0</accession>
<dbReference type="Proteomes" id="UP001412067">
    <property type="component" value="Unassembled WGS sequence"/>
</dbReference>
<dbReference type="PRINTS" id="PR00385">
    <property type="entry name" value="P450"/>
</dbReference>
<keyword evidence="7" id="KW-0732">Signal</keyword>
<evidence type="ECO:0000313" key="8">
    <source>
        <dbReference type="EMBL" id="KAK8938195.1"/>
    </source>
</evidence>
<dbReference type="EMBL" id="JBBWWR010000021">
    <property type="protein sequence ID" value="KAK8938195.1"/>
    <property type="molecule type" value="Genomic_DNA"/>
</dbReference>
<dbReference type="Pfam" id="PF00067">
    <property type="entry name" value="p450"/>
    <property type="match status" value="1"/>
</dbReference>
<dbReference type="PRINTS" id="PR00463">
    <property type="entry name" value="EP450I"/>
</dbReference>
<evidence type="ECO:0000256" key="4">
    <source>
        <dbReference type="ARBA" id="ARBA00023002"/>
    </source>
</evidence>
<evidence type="ECO:0000256" key="5">
    <source>
        <dbReference type="ARBA" id="ARBA00023004"/>
    </source>
</evidence>
<keyword evidence="2 6" id="KW-0349">Heme</keyword>
<comment type="caution">
    <text evidence="8">The sequence shown here is derived from an EMBL/GenBank/DDBJ whole genome shotgun (WGS) entry which is preliminary data.</text>
</comment>
<comment type="similarity">
    <text evidence="1 6">Belongs to the cytochrome P450 family.</text>
</comment>
<keyword evidence="9" id="KW-1185">Reference proteome</keyword>
<dbReference type="InterPro" id="IPR001128">
    <property type="entry name" value="Cyt_P450"/>
</dbReference>
<dbReference type="CDD" id="cd11072">
    <property type="entry name" value="CYP71-like"/>
    <property type="match status" value="1"/>
</dbReference>
<dbReference type="InterPro" id="IPR017972">
    <property type="entry name" value="Cyt_P450_CS"/>
</dbReference>
<protein>
    <submittedName>
        <fullName evidence="8">Premnaspirodiene oxygenase</fullName>
    </submittedName>
</protein>
<dbReference type="SUPFAM" id="SSF48264">
    <property type="entry name" value="Cytochrome P450"/>
    <property type="match status" value="1"/>
</dbReference>
<dbReference type="InterPro" id="IPR002401">
    <property type="entry name" value="Cyt_P450_E_grp-I"/>
</dbReference>
<dbReference type="PANTHER" id="PTHR47955:SF8">
    <property type="entry name" value="CYTOCHROME P450 71D11-LIKE"/>
    <property type="match status" value="1"/>
</dbReference>
<reference evidence="8 9" key="1">
    <citation type="journal article" date="2022" name="Nat. Plants">
        <title>Genomes of leafy and leafless Platanthera orchids illuminate the evolution of mycoheterotrophy.</title>
        <authorList>
            <person name="Li M.H."/>
            <person name="Liu K.W."/>
            <person name="Li Z."/>
            <person name="Lu H.C."/>
            <person name="Ye Q.L."/>
            <person name="Zhang D."/>
            <person name="Wang J.Y."/>
            <person name="Li Y.F."/>
            <person name="Zhong Z.M."/>
            <person name="Liu X."/>
            <person name="Yu X."/>
            <person name="Liu D.K."/>
            <person name="Tu X.D."/>
            <person name="Liu B."/>
            <person name="Hao Y."/>
            <person name="Liao X.Y."/>
            <person name="Jiang Y.T."/>
            <person name="Sun W.H."/>
            <person name="Chen J."/>
            <person name="Chen Y.Q."/>
            <person name="Ai Y."/>
            <person name="Zhai J.W."/>
            <person name="Wu S.S."/>
            <person name="Zhou Z."/>
            <person name="Hsiao Y.Y."/>
            <person name="Wu W.L."/>
            <person name="Chen Y.Y."/>
            <person name="Lin Y.F."/>
            <person name="Hsu J.L."/>
            <person name="Li C.Y."/>
            <person name="Wang Z.W."/>
            <person name="Zhao X."/>
            <person name="Zhong W.Y."/>
            <person name="Ma X.K."/>
            <person name="Ma L."/>
            <person name="Huang J."/>
            <person name="Chen G.Z."/>
            <person name="Huang M.Z."/>
            <person name="Huang L."/>
            <person name="Peng D.H."/>
            <person name="Luo Y.B."/>
            <person name="Zou S.Q."/>
            <person name="Chen S.P."/>
            <person name="Lan S."/>
            <person name="Tsai W.C."/>
            <person name="Van de Peer Y."/>
            <person name="Liu Z.J."/>
        </authorList>
    </citation>
    <scope>NUCLEOTIDE SEQUENCE [LARGE SCALE GENOMIC DNA]</scope>
    <source>
        <strain evidence="8">Lor288</strain>
    </source>
</reference>
<evidence type="ECO:0000256" key="7">
    <source>
        <dbReference type="SAM" id="SignalP"/>
    </source>
</evidence>
<evidence type="ECO:0000256" key="6">
    <source>
        <dbReference type="RuleBase" id="RU000461"/>
    </source>
</evidence>
<sequence length="504" mass="57219">MLLILFILLPSILLLLLKKLPIIFFHGQTKNTKQLLPGPWKLPFLGSIHQLLTREQTHHRFHRLSKQYGDLFSIKLGGVDFVVASSPCSARAVLNTQDHVLASRPTLLAVEVIGYNSGGIGFSPYGQYWRQLRKICTQELLSSRKVKALGFIRYEEGERLVEKIGSAGGAPVNLTEMFMAVSNIQITRTAFGKECGRSRGRFLSAMKETLKLLPMLRVADLFPSMSFLISCLDGSSFQMKRLRREMDAVLDEIIEEHVMRGEDGGEMEEDLVDVLLRIQRKGELQVPLTMDNVKAVILDMLVAATETTSNTMCWVMSELMRHPNIMSKTQLEIREAFRGKTRLEDNDISGLRYLHLVIMETLRMHPPLPLLLPRTCSEATELLGFHIPAKARVVVNVWAIGRDPMIWKDPESFWPERFEENSRDFKGNNYEYIPFGSGRRVCPGITFAMAGMELFLGLLLNHFDWKIPACDGGLEELDMEEEFDGTTRRKKDLCLIAVPHEILG</sequence>
<gene>
    <name evidence="8" type="primary">CYP71D55</name>
    <name evidence="8" type="ORF">KSP40_PGU009484</name>
</gene>
<keyword evidence="3 6" id="KW-0479">Metal-binding</keyword>
<organism evidence="8 9">
    <name type="scientific">Platanthera guangdongensis</name>
    <dbReference type="NCBI Taxonomy" id="2320717"/>
    <lineage>
        <taxon>Eukaryota</taxon>
        <taxon>Viridiplantae</taxon>
        <taxon>Streptophyta</taxon>
        <taxon>Embryophyta</taxon>
        <taxon>Tracheophyta</taxon>
        <taxon>Spermatophyta</taxon>
        <taxon>Magnoliopsida</taxon>
        <taxon>Liliopsida</taxon>
        <taxon>Asparagales</taxon>
        <taxon>Orchidaceae</taxon>
        <taxon>Orchidoideae</taxon>
        <taxon>Orchideae</taxon>
        <taxon>Orchidinae</taxon>
        <taxon>Platanthera</taxon>
    </lineage>
</organism>
<keyword evidence="5 6" id="KW-0408">Iron</keyword>
<evidence type="ECO:0000256" key="1">
    <source>
        <dbReference type="ARBA" id="ARBA00010617"/>
    </source>
</evidence>
<evidence type="ECO:0000313" key="9">
    <source>
        <dbReference type="Proteomes" id="UP001412067"/>
    </source>
</evidence>
<keyword evidence="6" id="KW-0503">Monooxygenase</keyword>
<feature type="signal peptide" evidence="7">
    <location>
        <begin position="1"/>
        <end position="19"/>
    </location>
</feature>
<name>A0ABR2LDQ0_9ASPA</name>
<dbReference type="Gene3D" id="1.10.630.10">
    <property type="entry name" value="Cytochrome P450"/>
    <property type="match status" value="1"/>
</dbReference>
<dbReference type="PANTHER" id="PTHR47955">
    <property type="entry name" value="CYTOCHROME P450 FAMILY 71 PROTEIN"/>
    <property type="match status" value="1"/>
</dbReference>
<feature type="chain" id="PRO_5046892709" evidence="7">
    <location>
        <begin position="20"/>
        <end position="504"/>
    </location>
</feature>
<keyword evidence="4 6" id="KW-0560">Oxidoreductase</keyword>
<dbReference type="InterPro" id="IPR036396">
    <property type="entry name" value="Cyt_P450_sf"/>
</dbReference>
<proteinExistence type="inferred from homology"/>
<evidence type="ECO:0000256" key="2">
    <source>
        <dbReference type="ARBA" id="ARBA00022617"/>
    </source>
</evidence>
<dbReference type="PROSITE" id="PS00086">
    <property type="entry name" value="CYTOCHROME_P450"/>
    <property type="match status" value="1"/>
</dbReference>